<gene>
    <name evidence="3" type="ORF">IOQ59_09600</name>
</gene>
<dbReference type="PRINTS" id="PR01805">
    <property type="entry name" value="VACJLIPOPROT"/>
</dbReference>
<reference evidence="3" key="1">
    <citation type="submission" date="2020-10" db="EMBL/GenBank/DDBJ databases">
        <title>Bacterium isolated from coastal waters sediment.</title>
        <authorList>
            <person name="Chen R.-J."/>
            <person name="Lu D.-C."/>
            <person name="Zhu K.-L."/>
            <person name="Du Z.-J."/>
        </authorList>
    </citation>
    <scope>NUCLEOTIDE SEQUENCE</scope>
    <source>
        <strain evidence="3">N1Y112</strain>
    </source>
</reference>
<sequence length="218" mass="23902">MMTSPAVLADGHEIDPWEGYNRVMFGFNEGLDKYALKPITLGYKAITPDLVETGVSNFFDNISDVGSLLNNVLQAKFEAAGEDLARVSFNTTFGLGGVLDVATPMGIEEHNEDFGQTLGYWGMSSGPYLVLPLFGPSNVRDTGGLIVDSITSPISNIEDDSARYAVIGLQAIDTRSGLLEAEKLITGDRYTFIRDAYLQRREFSINDGQSEDYDDENF</sequence>
<keyword evidence="3" id="KW-0449">Lipoprotein</keyword>
<organism evidence="3 4">
    <name type="scientific">Pontibacterium sinense</name>
    <dbReference type="NCBI Taxonomy" id="2781979"/>
    <lineage>
        <taxon>Bacteria</taxon>
        <taxon>Pseudomonadati</taxon>
        <taxon>Pseudomonadota</taxon>
        <taxon>Gammaproteobacteria</taxon>
        <taxon>Oceanospirillales</taxon>
        <taxon>Oceanospirillaceae</taxon>
        <taxon>Pontibacterium</taxon>
    </lineage>
</organism>
<dbReference type="PANTHER" id="PTHR30035:SF3">
    <property type="entry name" value="INTERMEMBRANE PHOSPHOLIPID TRANSPORT SYSTEM LIPOPROTEIN MLAA"/>
    <property type="match status" value="1"/>
</dbReference>
<proteinExistence type="inferred from homology"/>
<name>A0A8J7FJU3_9GAMM</name>
<evidence type="ECO:0000256" key="1">
    <source>
        <dbReference type="ARBA" id="ARBA00010634"/>
    </source>
</evidence>
<evidence type="ECO:0000313" key="3">
    <source>
        <dbReference type="EMBL" id="MBE9397513.1"/>
    </source>
</evidence>
<keyword evidence="4" id="KW-1185">Reference proteome</keyword>
<keyword evidence="2" id="KW-0732">Signal</keyword>
<dbReference type="Pfam" id="PF04333">
    <property type="entry name" value="MlaA"/>
    <property type="match status" value="1"/>
</dbReference>
<dbReference type="Proteomes" id="UP000640333">
    <property type="component" value="Unassembled WGS sequence"/>
</dbReference>
<comment type="similarity">
    <text evidence="1">Belongs to the MlaA family.</text>
</comment>
<dbReference type="AlphaFoldDB" id="A0A8J7FJU3"/>
<dbReference type="InterPro" id="IPR007428">
    <property type="entry name" value="MlaA"/>
</dbReference>
<protein>
    <submittedName>
        <fullName evidence="3">VacJ family lipoprotein</fullName>
    </submittedName>
</protein>
<dbReference type="GO" id="GO:0120010">
    <property type="term" value="P:intermembrane phospholipid transfer"/>
    <property type="evidence" value="ECO:0007669"/>
    <property type="project" value="TreeGrafter"/>
</dbReference>
<evidence type="ECO:0000256" key="2">
    <source>
        <dbReference type="ARBA" id="ARBA00022729"/>
    </source>
</evidence>
<dbReference type="EMBL" id="JADEYS010000008">
    <property type="protein sequence ID" value="MBE9397513.1"/>
    <property type="molecule type" value="Genomic_DNA"/>
</dbReference>
<dbReference type="GO" id="GO:0016020">
    <property type="term" value="C:membrane"/>
    <property type="evidence" value="ECO:0007669"/>
    <property type="project" value="InterPro"/>
</dbReference>
<accession>A0A8J7FJU3</accession>
<comment type="caution">
    <text evidence="3">The sequence shown here is derived from an EMBL/GenBank/DDBJ whole genome shotgun (WGS) entry which is preliminary data.</text>
</comment>
<dbReference type="PANTHER" id="PTHR30035">
    <property type="entry name" value="LIPOPROTEIN VACJ-RELATED"/>
    <property type="match status" value="1"/>
</dbReference>
<evidence type="ECO:0000313" key="4">
    <source>
        <dbReference type="Proteomes" id="UP000640333"/>
    </source>
</evidence>